<dbReference type="PRINTS" id="PR00033">
    <property type="entry name" value="HTHASNC"/>
</dbReference>
<reference evidence="2 3" key="1">
    <citation type="submission" date="2018-05" db="EMBL/GenBank/DDBJ databases">
        <title>Complete Genome Sequences of Extremely Thermoacidophilic, Metal-Mobilizing Type-Strain Members of the Archaeal Family Sulfolobaceae: Acidianus brierleyi DSM-1651T, Acidianus sulfidivorans DSM-18786T, Metallosphaera hakonensis DSM-7519T, and Metallosphaera prunae DSM-10039T.</title>
        <authorList>
            <person name="Counts J.A."/>
            <person name="Kelly R.M."/>
        </authorList>
    </citation>
    <scope>NUCLEOTIDE SEQUENCE [LARGE SCALE GENOMIC DNA]</scope>
    <source>
        <strain evidence="2 3">DSM 1651</strain>
    </source>
</reference>
<name>A0A2U9IES3_9CREN</name>
<dbReference type="EMBL" id="CP029289">
    <property type="protein sequence ID" value="AWR94543.1"/>
    <property type="molecule type" value="Genomic_DNA"/>
</dbReference>
<dbReference type="SUPFAM" id="SSF46785">
    <property type="entry name" value="Winged helix' DNA-binding domain"/>
    <property type="match status" value="1"/>
</dbReference>
<proteinExistence type="predicted"/>
<evidence type="ECO:0000313" key="2">
    <source>
        <dbReference type="EMBL" id="AWR94543.1"/>
    </source>
</evidence>
<dbReference type="KEGG" id="abri:DFR85_07985"/>
<organism evidence="2 3">
    <name type="scientific">Acidianus brierleyi</name>
    <dbReference type="NCBI Taxonomy" id="41673"/>
    <lineage>
        <taxon>Archaea</taxon>
        <taxon>Thermoproteota</taxon>
        <taxon>Thermoprotei</taxon>
        <taxon>Sulfolobales</taxon>
        <taxon>Sulfolobaceae</taxon>
        <taxon>Acidianus</taxon>
    </lineage>
</organism>
<accession>A0A2U9IES3</accession>
<dbReference type="InterPro" id="IPR036388">
    <property type="entry name" value="WH-like_DNA-bd_sf"/>
</dbReference>
<dbReference type="GO" id="GO:0043565">
    <property type="term" value="F:sequence-specific DNA binding"/>
    <property type="evidence" value="ECO:0007669"/>
    <property type="project" value="InterPro"/>
</dbReference>
<dbReference type="Gene3D" id="1.10.10.10">
    <property type="entry name" value="Winged helix-like DNA-binding domain superfamily/Winged helix DNA-binding domain"/>
    <property type="match status" value="1"/>
</dbReference>
<dbReference type="InterPro" id="IPR051797">
    <property type="entry name" value="TrmB-like"/>
</dbReference>
<dbReference type="InterPro" id="IPR000485">
    <property type="entry name" value="AsnC-type_HTH_dom"/>
</dbReference>
<feature type="domain" description="Transcription regulator TrmB N-terminal" evidence="1">
    <location>
        <begin position="19"/>
        <end position="83"/>
    </location>
</feature>
<dbReference type="Pfam" id="PF01978">
    <property type="entry name" value="TrmB"/>
    <property type="match status" value="1"/>
</dbReference>
<evidence type="ECO:0000259" key="1">
    <source>
        <dbReference type="Pfam" id="PF01978"/>
    </source>
</evidence>
<dbReference type="InterPro" id="IPR036390">
    <property type="entry name" value="WH_DNA-bd_sf"/>
</dbReference>
<gene>
    <name evidence="2" type="ORF">DFR85_07985</name>
</gene>
<dbReference type="PANTHER" id="PTHR34293">
    <property type="entry name" value="HTH-TYPE TRANSCRIPTIONAL REGULATOR TRMBL2"/>
    <property type="match status" value="1"/>
</dbReference>
<dbReference type="GeneID" id="36832087"/>
<keyword evidence="3" id="KW-1185">Reference proteome</keyword>
<protein>
    <submittedName>
        <fullName evidence="2">TrmB family transcriptional regulator</fullName>
    </submittedName>
</protein>
<sequence length="241" mass="27430">MTENLVDDLLSRVSRFASVLGISRTELRIYSTLLLEGQMSAREISEKLGISYTKVYSILTKLEERGWIRRTGKKPAFYNAIPIRDLWANIKKLLENRIDEFEKEFIEPLSAMLSSSSTYNIIVISSTDLKKTIFDLLNEASSKYLIAISYPEILTKEILDVIYTKSFSNEVKLIVPSSVNVEKIPNVKKADNMFGSGIITSSAVLLIIKNNDRLSGLLSNHKYFVDIATVYFDHLWENVCK</sequence>
<evidence type="ECO:0000313" key="3">
    <source>
        <dbReference type="Proteomes" id="UP000248044"/>
    </source>
</evidence>
<dbReference type="CDD" id="cd00090">
    <property type="entry name" value="HTH_ARSR"/>
    <property type="match status" value="1"/>
</dbReference>
<dbReference type="PANTHER" id="PTHR34293:SF1">
    <property type="entry name" value="HTH-TYPE TRANSCRIPTIONAL REGULATOR TRMBL2"/>
    <property type="match status" value="1"/>
</dbReference>
<dbReference type="AlphaFoldDB" id="A0A2U9IES3"/>
<dbReference type="InterPro" id="IPR002831">
    <property type="entry name" value="Tscrpt_reg_TrmB_N"/>
</dbReference>
<dbReference type="OrthoDB" id="30795at2157"/>
<dbReference type="InterPro" id="IPR011991">
    <property type="entry name" value="ArsR-like_HTH"/>
</dbReference>
<dbReference type="Proteomes" id="UP000248044">
    <property type="component" value="Chromosome"/>
</dbReference>
<dbReference type="RefSeq" id="WP_110270424.1">
    <property type="nucleotide sequence ID" value="NZ_CP029289.2"/>
</dbReference>